<protein>
    <recommendedName>
        <fullName evidence="1">ASCH domain-containing protein</fullName>
    </recommendedName>
</protein>
<gene>
    <name evidence="2" type="ORF">FC78_GL000461</name>
</gene>
<dbReference type="RefSeq" id="WP_056954707.1">
    <property type="nucleotide sequence ID" value="NZ_AZDY01000042.1"/>
</dbReference>
<feature type="domain" description="ASCH" evidence="1">
    <location>
        <begin position="25"/>
        <end position="151"/>
    </location>
</feature>
<dbReference type="SMART" id="SM01022">
    <property type="entry name" value="ASCH"/>
    <property type="match status" value="1"/>
</dbReference>
<evidence type="ECO:0000259" key="1">
    <source>
        <dbReference type="SMART" id="SM01022"/>
    </source>
</evidence>
<dbReference type="CDD" id="cd06553">
    <property type="entry name" value="ASCH_Ef3133_like"/>
    <property type="match status" value="1"/>
</dbReference>
<name>A0A0R1KIK0_9LACO</name>
<dbReference type="InterPro" id="IPR007374">
    <property type="entry name" value="ASCH_domain"/>
</dbReference>
<dbReference type="PIRSF" id="PIRSF021320">
    <property type="entry name" value="DUF984"/>
    <property type="match status" value="1"/>
</dbReference>
<dbReference type="AlphaFoldDB" id="A0A0R1KIK0"/>
<comment type="caution">
    <text evidence="2">The sequence shown here is derived from an EMBL/GenBank/DDBJ whole genome shotgun (WGS) entry which is preliminary data.</text>
</comment>
<dbReference type="EMBL" id="AZDY01000042">
    <property type="protein sequence ID" value="KRK81411.1"/>
    <property type="molecule type" value="Genomic_DNA"/>
</dbReference>
<dbReference type="STRING" id="1423788.FC78_GL000461"/>
<keyword evidence="3" id="KW-1185">Reference proteome</keyword>
<dbReference type="Proteomes" id="UP000051515">
    <property type="component" value="Unassembled WGS sequence"/>
</dbReference>
<reference evidence="2 3" key="1">
    <citation type="journal article" date="2015" name="Genome Announc.">
        <title>Expanding the biotechnology potential of lactobacilli through comparative genomics of 213 strains and associated genera.</title>
        <authorList>
            <person name="Sun Z."/>
            <person name="Harris H.M."/>
            <person name="McCann A."/>
            <person name="Guo C."/>
            <person name="Argimon S."/>
            <person name="Zhang W."/>
            <person name="Yang X."/>
            <person name="Jeffery I.B."/>
            <person name="Cooney J.C."/>
            <person name="Kagawa T.F."/>
            <person name="Liu W."/>
            <person name="Song Y."/>
            <person name="Salvetti E."/>
            <person name="Wrobel A."/>
            <person name="Rasinkangas P."/>
            <person name="Parkhill J."/>
            <person name="Rea M.C."/>
            <person name="O'Sullivan O."/>
            <person name="Ritari J."/>
            <person name="Douillard F.P."/>
            <person name="Paul Ross R."/>
            <person name="Yang R."/>
            <person name="Briner A.E."/>
            <person name="Felis G.E."/>
            <person name="de Vos W.M."/>
            <person name="Barrangou R."/>
            <person name="Klaenhammer T.R."/>
            <person name="Caufield P.W."/>
            <person name="Cui Y."/>
            <person name="Zhang H."/>
            <person name="O'Toole P.W."/>
        </authorList>
    </citation>
    <scope>NUCLEOTIDE SEQUENCE [LARGE SCALE GENOMIC DNA]</scope>
    <source>
        <strain evidence="2 3">DSM 19674</strain>
    </source>
</reference>
<dbReference type="SUPFAM" id="SSF88697">
    <property type="entry name" value="PUA domain-like"/>
    <property type="match status" value="1"/>
</dbReference>
<dbReference type="InterPro" id="IPR015947">
    <property type="entry name" value="PUA-like_sf"/>
</dbReference>
<sequence>MDIKTYWNNFKTEHPEVTTNDYEAFSLGGEDDIEEQDSLANLIKNGIKTATTSAYDLYKQDETDPLPQVGEYGIILDGHNQPTCITKTVVVETVPFNQVSAEHAYHEGEGTRGLDEWRKDHWKFFKQEYADEHHPFNEELPCVCEVYKVVYK</sequence>
<evidence type="ECO:0000313" key="2">
    <source>
        <dbReference type="EMBL" id="KRK81411.1"/>
    </source>
</evidence>
<dbReference type="PATRIC" id="fig|1423788.3.peg.474"/>
<dbReference type="InterPro" id="IPR009326">
    <property type="entry name" value="DUF984"/>
</dbReference>
<dbReference type="PANTHER" id="PTHR39203:SF1">
    <property type="entry name" value="CYTOPLASMIC PROTEIN"/>
    <property type="match status" value="1"/>
</dbReference>
<organism evidence="2 3">
    <name type="scientific">Companilactobacillus bobalius DSM 19674</name>
    <dbReference type="NCBI Taxonomy" id="1423788"/>
    <lineage>
        <taxon>Bacteria</taxon>
        <taxon>Bacillati</taxon>
        <taxon>Bacillota</taxon>
        <taxon>Bacilli</taxon>
        <taxon>Lactobacillales</taxon>
        <taxon>Lactobacillaceae</taxon>
        <taxon>Companilactobacillus</taxon>
        <taxon>Companilactobacillus bobalius</taxon>
    </lineage>
</organism>
<dbReference type="Pfam" id="PF04266">
    <property type="entry name" value="ASCH"/>
    <property type="match status" value="1"/>
</dbReference>
<accession>A0A0R1KIK0</accession>
<dbReference type="Gene3D" id="3.10.400.10">
    <property type="entry name" value="Sulfate adenylyltransferase"/>
    <property type="match status" value="1"/>
</dbReference>
<dbReference type="OrthoDB" id="9807542at2"/>
<evidence type="ECO:0000313" key="3">
    <source>
        <dbReference type="Proteomes" id="UP000051515"/>
    </source>
</evidence>
<dbReference type="PANTHER" id="PTHR39203">
    <property type="entry name" value="CYTOPLASMIC PROTEIN-RELATED"/>
    <property type="match status" value="1"/>
</dbReference>
<proteinExistence type="predicted"/>